<feature type="region of interest" description="Disordered" evidence="1">
    <location>
        <begin position="1"/>
        <end position="23"/>
    </location>
</feature>
<evidence type="ECO:0000313" key="3">
    <source>
        <dbReference type="Proteomes" id="UP001295684"/>
    </source>
</evidence>
<proteinExistence type="predicted"/>
<sequence>MMNESYLKAKAQTSHDKKSQNHENLLLNAKEQGEVNGIDKKEIDPSPHFQTPKCPLQDIRDFVMPVDQQIEKQRRSTKRLSGASSLLLNPDTKLTNSSIEVYFNTDLKRAPPDEFDECSIHLSKVGVTERRKKPETQCFSCTSGCVVF</sequence>
<name>A0AAD1XPG4_EUPCR</name>
<dbReference type="Proteomes" id="UP001295684">
    <property type="component" value="Unassembled WGS sequence"/>
</dbReference>
<dbReference type="EMBL" id="CAMPGE010018064">
    <property type="protein sequence ID" value="CAI2376503.1"/>
    <property type="molecule type" value="Genomic_DNA"/>
</dbReference>
<evidence type="ECO:0000256" key="1">
    <source>
        <dbReference type="SAM" id="MobiDB-lite"/>
    </source>
</evidence>
<accession>A0AAD1XPG4</accession>
<organism evidence="2 3">
    <name type="scientific">Euplotes crassus</name>
    <dbReference type="NCBI Taxonomy" id="5936"/>
    <lineage>
        <taxon>Eukaryota</taxon>
        <taxon>Sar</taxon>
        <taxon>Alveolata</taxon>
        <taxon>Ciliophora</taxon>
        <taxon>Intramacronucleata</taxon>
        <taxon>Spirotrichea</taxon>
        <taxon>Hypotrichia</taxon>
        <taxon>Euplotida</taxon>
        <taxon>Euplotidae</taxon>
        <taxon>Moneuplotes</taxon>
    </lineage>
</organism>
<comment type="caution">
    <text evidence="2">The sequence shown here is derived from an EMBL/GenBank/DDBJ whole genome shotgun (WGS) entry which is preliminary data.</text>
</comment>
<evidence type="ECO:0000313" key="2">
    <source>
        <dbReference type="EMBL" id="CAI2376503.1"/>
    </source>
</evidence>
<keyword evidence="3" id="KW-1185">Reference proteome</keyword>
<gene>
    <name evidence="2" type="ORF">ECRASSUSDP1_LOCUS17873</name>
</gene>
<protein>
    <submittedName>
        <fullName evidence="2">Uncharacterized protein</fullName>
    </submittedName>
</protein>
<reference evidence="2" key="1">
    <citation type="submission" date="2023-07" db="EMBL/GenBank/DDBJ databases">
        <authorList>
            <consortium name="AG Swart"/>
            <person name="Singh M."/>
            <person name="Singh A."/>
            <person name="Seah K."/>
            <person name="Emmerich C."/>
        </authorList>
    </citation>
    <scope>NUCLEOTIDE SEQUENCE</scope>
    <source>
        <strain evidence="2">DP1</strain>
    </source>
</reference>
<dbReference type="AlphaFoldDB" id="A0AAD1XPG4"/>